<gene>
    <name evidence="1" type="ORF">COU20_03375</name>
</gene>
<protein>
    <submittedName>
        <fullName evidence="1">Uncharacterized protein</fullName>
    </submittedName>
</protein>
<sequence>MTIHLNKLQYSEKAMRCIFRMLSKDLCVPAPRIVQELHSRGIPARSDQIYALGKRDALLETLRRRLEQRMPLADPMPPARKTEYALTEAQLCDLAELLRKINGLETAYCIMRKDGRLRIGLKKFKEELRQRFPGPDVRVKLLEKY</sequence>
<evidence type="ECO:0000313" key="1">
    <source>
        <dbReference type="EMBL" id="PIR82175.1"/>
    </source>
</evidence>
<accession>A0A2H0U8Q6</accession>
<proteinExistence type="predicted"/>
<dbReference type="AlphaFoldDB" id="A0A2H0U8Q6"/>
<dbReference type="EMBL" id="PFBM01000021">
    <property type="protein sequence ID" value="PIR82175.1"/>
    <property type="molecule type" value="Genomic_DNA"/>
</dbReference>
<organism evidence="1 2">
    <name type="scientific">Candidatus Kaiserbacteria bacterium CG10_big_fil_rev_8_21_14_0_10_59_10</name>
    <dbReference type="NCBI Taxonomy" id="1974612"/>
    <lineage>
        <taxon>Bacteria</taxon>
        <taxon>Candidatus Kaiseribacteriota</taxon>
    </lineage>
</organism>
<reference evidence="2" key="1">
    <citation type="submission" date="2017-09" db="EMBL/GenBank/DDBJ databases">
        <title>Depth-based differentiation of microbial function through sediment-hosted aquifers and enrichment of novel symbionts in the deep terrestrial subsurface.</title>
        <authorList>
            <person name="Probst A.J."/>
            <person name="Ladd B."/>
            <person name="Jarett J.K."/>
            <person name="Geller-Mcgrath D.E."/>
            <person name="Sieber C.M.K."/>
            <person name="Emerson J.B."/>
            <person name="Anantharaman K."/>
            <person name="Thomas B.C."/>
            <person name="Malmstrom R."/>
            <person name="Stieglmeier M."/>
            <person name="Klingl A."/>
            <person name="Woyke T."/>
            <person name="Ryan C.M."/>
            <person name="Banfield J.F."/>
        </authorList>
    </citation>
    <scope>NUCLEOTIDE SEQUENCE [LARGE SCALE GENOMIC DNA]</scope>
</reference>
<dbReference type="Proteomes" id="UP000231379">
    <property type="component" value="Unassembled WGS sequence"/>
</dbReference>
<comment type="caution">
    <text evidence="1">The sequence shown here is derived from an EMBL/GenBank/DDBJ whole genome shotgun (WGS) entry which is preliminary data.</text>
</comment>
<evidence type="ECO:0000313" key="2">
    <source>
        <dbReference type="Proteomes" id="UP000231379"/>
    </source>
</evidence>
<name>A0A2H0U8Q6_9BACT</name>